<dbReference type="GO" id="GO:0005525">
    <property type="term" value="F:GTP binding"/>
    <property type="evidence" value="ECO:0007669"/>
    <property type="project" value="UniProtKB-UniRule"/>
</dbReference>
<dbReference type="Gene3D" id="3.40.50.1440">
    <property type="entry name" value="Tubulin/FtsZ, GTPase domain"/>
    <property type="match status" value="1"/>
</dbReference>
<keyword evidence="4 8" id="KW-0547">Nucleotide-binding</keyword>
<dbReference type="InterPro" id="IPR020805">
    <property type="entry name" value="Cell_div_FtsZ_CS"/>
</dbReference>
<evidence type="ECO:0000256" key="1">
    <source>
        <dbReference type="ARBA" id="ARBA00009690"/>
    </source>
</evidence>
<evidence type="ECO:0000256" key="9">
    <source>
        <dbReference type="NCBIfam" id="TIGR00065"/>
    </source>
</evidence>
<feature type="compositionally biased region" description="Low complexity" evidence="10">
    <location>
        <begin position="364"/>
        <end position="384"/>
    </location>
</feature>
<dbReference type="GO" id="GO:0051258">
    <property type="term" value="P:protein polymerization"/>
    <property type="evidence" value="ECO:0007669"/>
    <property type="project" value="UniProtKB-UniRule"/>
</dbReference>
<dbReference type="Pfam" id="PF12327">
    <property type="entry name" value="FtsZ_C"/>
    <property type="match status" value="1"/>
</dbReference>
<comment type="subunit">
    <text evidence="8">Homodimer. Polymerizes to form a dynamic ring structure in a strictly GTP-dependent manner. Interacts directly with several other division proteins.</text>
</comment>
<dbReference type="InterPro" id="IPR000158">
    <property type="entry name" value="Cell_div_FtsZ"/>
</dbReference>
<feature type="binding site" evidence="8">
    <location>
        <position position="140"/>
    </location>
    <ligand>
        <name>GTP</name>
        <dbReference type="ChEBI" id="CHEBI:37565"/>
    </ligand>
</feature>
<sequence length="404" mass="42066">MIFEFEESATQNARMKVVGVGGGGGNAVNRMIEEHLEGVEFISVNTDAQALLTSKSDVKIQIGKKLTRGLGAGARPEIGRQAVDENRDEVSRVIASADLVFITCGMGGGTGTGAAPVVCELAREAGALTVGIVTKPFLFEGRKRMRQAEHGIAEMRKHVDTMIVVPNERLLAVVGKGIPFGDALKKADEVLLHATQGISSLISVTGLVNVDFADVRTVMQNGGSALMGTGMGRGENRAMEAAQQAISSPLLDNVSISGATGVLVNITGGADLTLGEVHQINEIVHDAVGDEAEIIFGAVHEPAMQGEIRVTVIATGFDRQLQLGGMGGVGGGAESGRGNPNVLPFPRGERPAPVGGRVLNAGARTAPATEAAPRPRAPMNAAERGGAQDLSDMEIPTFIRRQMD</sequence>
<feature type="domain" description="Tubulin/FtsZ GTPase" evidence="11">
    <location>
        <begin position="14"/>
        <end position="206"/>
    </location>
</feature>
<evidence type="ECO:0000256" key="2">
    <source>
        <dbReference type="ARBA" id="ARBA00022490"/>
    </source>
</evidence>
<dbReference type="PROSITE" id="PS01134">
    <property type="entry name" value="FTSZ_1"/>
    <property type="match status" value="1"/>
</dbReference>
<evidence type="ECO:0000256" key="5">
    <source>
        <dbReference type="ARBA" id="ARBA00023134"/>
    </source>
</evidence>
<comment type="function">
    <text evidence="8">Essential cell division protein that forms a contractile ring structure (Z ring) at the future cell division site. The regulation of the ring assembly controls the timing and the location of cell division. One of the functions of the FtsZ ring is to recruit other cell division proteins to the septum to produce a new cell wall between the dividing cells. Binds GTP and shows GTPase activity.</text>
</comment>
<dbReference type="GO" id="GO:0043093">
    <property type="term" value="P:FtsZ-dependent cytokinesis"/>
    <property type="evidence" value="ECO:0007669"/>
    <property type="project" value="UniProtKB-UniRule"/>
</dbReference>
<dbReference type="NCBIfam" id="TIGR00065">
    <property type="entry name" value="ftsZ"/>
    <property type="match status" value="1"/>
</dbReference>
<name>A0AA37QB66_9BACT</name>
<dbReference type="Proteomes" id="UP001161325">
    <property type="component" value="Unassembled WGS sequence"/>
</dbReference>
<keyword evidence="5 8" id="KW-0342">GTP-binding</keyword>
<dbReference type="InterPro" id="IPR024757">
    <property type="entry name" value="FtsZ_C"/>
</dbReference>
<dbReference type="PANTHER" id="PTHR30314:SF3">
    <property type="entry name" value="MITOCHONDRIAL DIVISION PROTEIN FSZA"/>
    <property type="match status" value="1"/>
</dbReference>
<dbReference type="InterPro" id="IPR037103">
    <property type="entry name" value="Tubulin/FtsZ-like_C"/>
</dbReference>
<dbReference type="PRINTS" id="PR00423">
    <property type="entry name" value="CELLDVISFTSZ"/>
</dbReference>
<keyword evidence="7 8" id="KW-0131">Cell cycle</keyword>
<dbReference type="GO" id="GO:0000917">
    <property type="term" value="P:division septum assembly"/>
    <property type="evidence" value="ECO:0007669"/>
    <property type="project" value="UniProtKB-KW"/>
</dbReference>
<dbReference type="CDD" id="cd02201">
    <property type="entry name" value="FtsZ_type1"/>
    <property type="match status" value="1"/>
</dbReference>
<dbReference type="RefSeq" id="WP_284350941.1">
    <property type="nucleotide sequence ID" value="NZ_BRXS01000004.1"/>
</dbReference>
<dbReference type="SUPFAM" id="SSF55307">
    <property type="entry name" value="Tubulin C-terminal domain-like"/>
    <property type="match status" value="1"/>
</dbReference>
<evidence type="ECO:0000256" key="7">
    <source>
        <dbReference type="ARBA" id="ARBA00023306"/>
    </source>
</evidence>
<dbReference type="SUPFAM" id="SSF52490">
    <property type="entry name" value="Tubulin nucleotide-binding domain-like"/>
    <property type="match status" value="1"/>
</dbReference>
<dbReference type="FunFam" id="3.40.50.1440:FF:000023">
    <property type="entry name" value="Cell division protein FtsZ"/>
    <property type="match status" value="1"/>
</dbReference>
<keyword evidence="3 8" id="KW-0132">Cell division</keyword>
<evidence type="ECO:0000259" key="12">
    <source>
        <dbReference type="SMART" id="SM00865"/>
    </source>
</evidence>
<evidence type="ECO:0000259" key="11">
    <source>
        <dbReference type="SMART" id="SM00864"/>
    </source>
</evidence>
<dbReference type="InterPro" id="IPR003008">
    <property type="entry name" value="Tubulin_FtsZ_GTPase"/>
</dbReference>
<dbReference type="SMART" id="SM00865">
    <property type="entry name" value="Tubulin_C"/>
    <property type="match status" value="1"/>
</dbReference>
<evidence type="ECO:0000313" key="14">
    <source>
        <dbReference type="Proteomes" id="UP001161325"/>
    </source>
</evidence>
<feature type="binding site" evidence="8">
    <location>
        <position position="188"/>
    </location>
    <ligand>
        <name>GTP</name>
        <dbReference type="ChEBI" id="CHEBI:37565"/>
    </ligand>
</feature>
<dbReference type="GO" id="GO:0032153">
    <property type="term" value="C:cell division site"/>
    <property type="evidence" value="ECO:0007669"/>
    <property type="project" value="UniProtKB-UniRule"/>
</dbReference>
<dbReference type="PANTHER" id="PTHR30314">
    <property type="entry name" value="CELL DIVISION PROTEIN FTSZ-RELATED"/>
    <property type="match status" value="1"/>
</dbReference>
<keyword evidence="6 8" id="KW-0717">Septation</keyword>
<evidence type="ECO:0000256" key="3">
    <source>
        <dbReference type="ARBA" id="ARBA00022618"/>
    </source>
</evidence>
<dbReference type="Pfam" id="PF00091">
    <property type="entry name" value="Tubulin"/>
    <property type="match status" value="1"/>
</dbReference>
<feature type="binding site" evidence="8">
    <location>
        <begin position="22"/>
        <end position="26"/>
    </location>
    <ligand>
        <name>GTP</name>
        <dbReference type="ChEBI" id="CHEBI:37565"/>
    </ligand>
</feature>
<organism evidence="13 14">
    <name type="scientific">Roseisolibacter agri</name>
    <dbReference type="NCBI Taxonomy" id="2014610"/>
    <lineage>
        <taxon>Bacteria</taxon>
        <taxon>Pseudomonadati</taxon>
        <taxon>Gemmatimonadota</taxon>
        <taxon>Gemmatimonadia</taxon>
        <taxon>Gemmatimonadales</taxon>
        <taxon>Gemmatimonadaceae</taxon>
        <taxon>Roseisolibacter</taxon>
    </lineage>
</organism>
<dbReference type="GO" id="GO:0005737">
    <property type="term" value="C:cytoplasm"/>
    <property type="evidence" value="ECO:0007669"/>
    <property type="project" value="UniProtKB-SubCell"/>
</dbReference>
<keyword evidence="14" id="KW-1185">Reference proteome</keyword>
<dbReference type="EMBL" id="BRXS01000004">
    <property type="protein sequence ID" value="GLC26491.1"/>
    <property type="molecule type" value="Genomic_DNA"/>
</dbReference>
<proteinExistence type="inferred from homology"/>
<protein>
    <recommendedName>
        <fullName evidence="8 9">Cell division protein FtsZ</fullName>
    </recommendedName>
</protein>
<accession>A0AA37QB66</accession>
<dbReference type="InterPro" id="IPR018316">
    <property type="entry name" value="Tubulin/FtsZ_2-layer-sand-dom"/>
</dbReference>
<evidence type="ECO:0000256" key="4">
    <source>
        <dbReference type="ARBA" id="ARBA00022741"/>
    </source>
</evidence>
<dbReference type="GO" id="GO:0003924">
    <property type="term" value="F:GTPase activity"/>
    <property type="evidence" value="ECO:0007669"/>
    <property type="project" value="UniProtKB-UniRule"/>
</dbReference>
<dbReference type="Gene3D" id="3.30.1330.20">
    <property type="entry name" value="Tubulin/FtsZ, C-terminal domain"/>
    <property type="match status" value="1"/>
</dbReference>
<dbReference type="HAMAP" id="MF_00909">
    <property type="entry name" value="FtsZ"/>
    <property type="match status" value="1"/>
</dbReference>
<evidence type="ECO:0000256" key="6">
    <source>
        <dbReference type="ARBA" id="ARBA00023210"/>
    </source>
</evidence>
<feature type="domain" description="Tubulin/FtsZ 2-layer sandwich" evidence="12">
    <location>
        <begin position="208"/>
        <end position="326"/>
    </location>
</feature>
<evidence type="ECO:0000256" key="8">
    <source>
        <dbReference type="HAMAP-Rule" id="MF_00909"/>
    </source>
</evidence>
<feature type="binding site" evidence="8">
    <location>
        <begin position="109"/>
        <end position="111"/>
    </location>
    <ligand>
        <name>GTP</name>
        <dbReference type="ChEBI" id="CHEBI:37565"/>
    </ligand>
</feature>
<evidence type="ECO:0000256" key="10">
    <source>
        <dbReference type="SAM" id="MobiDB-lite"/>
    </source>
</evidence>
<reference evidence="13" key="1">
    <citation type="submission" date="2022-08" db="EMBL/GenBank/DDBJ databases">
        <title>Draft genome sequencing of Roseisolibacter agri AW1220.</title>
        <authorList>
            <person name="Tobiishi Y."/>
            <person name="Tonouchi A."/>
        </authorList>
    </citation>
    <scope>NUCLEOTIDE SEQUENCE</scope>
    <source>
        <strain evidence="13">AW1220</strain>
    </source>
</reference>
<dbReference type="AlphaFoldDB" id="A0AA37QB66"/>
<dbReference type="SMART" id="SM00864">
    <property type="entry name" value="Tubulin"/>
    <property type="match status" value="1"/>
</dbReference>
<gene>
    <name evidence="8" type="primary">ftsZ</name>
    <name evidence="13" type="ORF">rosag_30040</name>
</gene>
<feature type="binding site" evidence="8">
    <location>
        <position position="144"/>
    </location>
    <ligand>
        <name>GTP</name>
        <dbReference type="ChEBI" id="CHEBI:37565"/>
    </ligand>
</feature>
<dbReference type="InterPro" id="IPR036525">
    <property type="entry name" value="Tubulin/FtsZ_GTPase_sf"/>
</dbReference>
<comment type="caution">
    <text evidence="13">The sequence shown here is derived from an EMBL/GenBank/DDBJ whole genome shotgun (WGS) entry which is preliminary data.</text>
</comment>
<keyword evidence="2 8" id="KW-0963">Cytoplasm</keyword>
<feature type="region of interest" description="Disordered" evidence="10">
    <location>
        <begin position="364"/>
        <end position="404"/>
    </location>
</feature>
<dbReference type="InterPro" id="IPR008280">
    <property type="entry name" value="Tub_FtsZ_C"/>
</dbReference>
<evidence type="ECO:0000313" key="13">
    <source>
        <dbReference type="EMBL" id="GLC26491.1"/>
    </source>
</evidence>
<comment type="subcellular location">
    <subcellularLocation>
        <location evidence="8">Cytoplasm</location>
    </subcellularLocation>
    <text evidence="8">Assembles at midcell at the inner surface of the cytoplasmic membrane.</text>
</comment>
<dbReference type="InterPro" id="IPR045061">
    <property type="entry name" value="FtsZ/CetZ"/>
</dbReference>
<comment type="similarity">
    <text evidence="1 8">Belongs to the FtsZ family.</text>
</comment>